<evidence type="ECO:0000313" key="3">
    <source>
        <dbReference type="Proteomes" id="UP000002027"/>
    </source>
</evidence>
<dbReference type="InterPro" id="IPR050248">
    <property type="entry name" value="Polysacc_deacetylase_ArnD"/>
</dbReference>
<organism evidence="2 3">
    <name type="scientific">Sphaerobacter thermophilus (strain ATCC 49802 / DSM 20745 / KCCM 41009 / NCIMB 13125 / S 6022)</name>
    <dbReference type="NCBI Taxonomy" id="479434"/>
    <lineage>
        <taxon>Bacteria</taxon>
        <taxon>Pseudomonadati</taxon>
        <taxon>Thermomicrobiota</taxon>
        <taxon>Thermomicrobia</taxon>
        <taxon>Sphaerobacterales</taxon>
        <taxon>Sphaerobacterineae</taxon>
        <taxon>Sphaerobacteraceae</taxon>
        <taxon>Sphaerobacter</taxon>
    </lineage>
</organism>
<sequence>MIRGKHDWGEEMSLHRAVPRRVSCASLVTALILALVAMGLPAQQALAAPSDVQTIYRFPTDEPVIALTFDCGSDIGYTVQILDTAKEKDVRLTFGMTGAWAQANPDLVRRMVDEGHQLINHSWDHPEFTVIGSAQRADQLRRTEDVVRSLTGYEMRPYFRPPYGSMNDSVLADLAANGYTYNIMWSVDTRGWQGRSIEAITHETLAGAAPGAIVLMHVGATSLDGLALGGIIDQLRARGYRFATIEEFVTGRIGPTVRYFPETGHWVGHGFLSYWQRFGGLRIFGYPISEEFVENGVTVQYFERARFEWHPGAAPERYDVLLGHLGREVAAGRAGEAPFQPVQGGDDANCTFYPQTGHRLCFGFRDYWRVNGGLAIFGYPISEEFVENGVTVQYFERQRFEYHPEAPPSWRVMGGLLGRQVLTMQPR</sequence>
<keyword evidence="3" id="KW-1185">Reference proteome</keyword>
<dbReference type="Proteomes" id="UP000002027">
    <property type="component" value="Chromosome 1"/>
</dbReference>
<dbReference type="InterPro" id="IPR011330">
    <property type="entry name" value="Glyco_hydro/deAcase_b/a-brl"/>
</dbReference>
<dbReference type="STRING" id="479434.Sthe_0250"/>
<evidence type="ECO:0000313" key="2">
    <source>
        <dbReference type="EMBL" id="ACZ37689.1"/>
    </source>
</evidence>
<proteinExistence type="predicted"/>
<dbReference type="HOGENOM" id="CLU_677286_0_0_0"/>
<dbReference type="CDD" id="cd10917">
    <property type="entry name" value="CE4_NodB_like_6s_7s"/>
    <property type="match status" value="1"/>
</dbReference>
<evidence type="ECO:0000259" key="1">
    <source>
        <dbReference type="PROSITE" id="PS51677"/>
    </source>
</evidence>
<dbReference type="Gene3D" id="3.20.20.370">
    <property type="entry name" value="Glycoside hydrolase/deacetylase"/>
    <property type="match status" value="1"/>
</dbReference>
<dbReference type="Pfam" id="PF01522">
    <property type="entry name" value="Polysacc_deac_1"/>
    <property type="match status" value="1"/>
</dbReference>
<protein>
    <submittedName>
        <fullName evidence="2">Polysaccharide deacetylase</fullName>
    </submittedName>
</protein>
<name>D1C6S8_SPHTD</name>
<dbReference type="SUPFAM" id="SSF88713">
    <property type="entry name" value="Glycoside hydrolase/deacetylase"/>
    <property type="match status" value="1"/>
</dbReference>
<reference evidence="3" key="1">
    <citation type="submission" date="2009-11" db="EMBL/GenBank/DDBJ databases">
        <title>The complete chromosome 1 of Sphaerobacter thermophilus DSM 20745.</title>
        <authorList>
            <person name="Lucas S."/>
            <person name="Copeland A."/>
            <person name="Lapidus A."/>
            <person name="Glavina del Rio T."/>
            <person name="Dalin E."/>
            <person name="Tice H."/>
            <person name="Bruce D."/>
            <person name="Goodwin L."/>
            <person name="Pitluck S."/>
            <person name="Kyrpides N."/>
            <person name="Mavromatis K."/>
            <person name="Ivanova N."/>
            <person name="Mikhailova N."/>
            <person name="LaButti K.M."/>
            <person name="Clum A."/>
            <person name="Sun H.I."/>
            <person name="Brettin T."/>
            <person name="Detter J.C."/>
            <person name="Han C."/>
            <person name="Larimer F."/>
            <person name="Land M."/>
            <person name="Hauser L."/>
            <person name="Markowitz V."/>
            <person name="Cheng J.F."/>
            <person name="Hugenholtz P."/>
            <person name="Woyke T."/>
            <person name="Wu D."/>
            <person name="Steenblock K."/>
            <person name="Schneider S."/>
            <person name="Pukall R."/>
            <person name="Goeker M."/>
            <person name="Klenk H.P."/>
            <person name="Eisen J.A."/>
        </authorList>
    </citation>
    <scope>NUCLEOTIDE SEQUENCE [LARGE SCALE GENOMIC DNA]</scope>
    <source>
        <strain evidence="3">ATCC 49802 / DSM 20745 / S 6022</strain>
    </source>
</reference>
<dbReference type="GO" id="GO:0016810">
    <property type="term" value="F:hydrolase activity, acting on carbon-nitrogen (but not peptide) bonds"/>
    <property type="evidence" value="ECO:0007669"/>
    <property type="project" value="InterPro"/>
</dbReference>
<dbReference type="KEGG" id="sti:Sthe_0250"/>
<gene>
    <name evidence="2" type="ordered locus">Sthe_0250</name>
</gene>
<dbReference type="PANTHER" id="PTHR10587">
    <property type="entry name" value="GLYCOSYL TRANSFERASE-RELATED"/>
    <property type="match status" value="1"/>
</dbReference>
<dbReference type="eggNOG" id="COG0726">
    <property type="taxonomic scope" value="Bacteria"/>
</dbReference>
<dbReference type="AlphaFoldDB" id="D1C6S8"/>
<dbReference type="GO" id="GO:0005975">
    <property type="term" value="P:carbohydrate metabolic process"/>
    <property type="evidence" value="ECO:0007669"/>
    <property type="project" value="InterPro"/>
</dbReference>
<dbReference type="EMBL" id="CP001823">
    <property type="protein sequence ID" value="ACZ37689.1"/>
    <property type="molecule type" value="Genomic_DNA"/>
</dbReference>
<reference evidence="2 3" key="2">
    <citation type="journal article" date="2010" name="Stand. Genomic Sci.">
        <title>Complete genome sequence of Desulfohalobium retbaense type strain (HR(100)).</title>
        <authorList>
            <person name="Spring S."/>
            <person name="Nolan M."/>
            <person name="Lapidus A."/>
            <person name="Glavina Del Rio T."/>
            <person name="Copeland A."/>
            <person name="Tice H."/>
            <person name="Cheng J.F."/>
            <person name="Lucas S."/>
            <person name="Land M."/>
            <person name="Chen F."/>
            <person name="Bruce D."/>
            <person name="Goodwin L."/>
            <person name="Pitluck S."/>
            <person name="Ivanova N."/>
            <person name="Mavromatis K."/>
            <person name="Mikhailova N."/>
            <person name="Pati A."/>
            <person name="Chen A."/>
            <person name="Palaniappan K."/>
            <person name="Hauser L."/>
            <person name="Chang Y.J."/>
            <person name="Jeffries C.D."/>
            <person name="Munk C."/>
            <person name="Kiss H."/>
            <person name="Chain P."/>
            <person name="Han C."/>
            <person name="Brettin T."/>
            <person name="Detter J.C."/>
            <person name="Schuler E."/>
            <person name="Goker M."/>
            <person name="Rohde M."/>
            <person name="Bristow J."/>
            <person name="Eisen J.A."/>
            <person name="Markowitz V."/>
            <person name="Hugenholtz P."/>
            <person name="Kyrpides N.C."/>
            <person name="Klenk H.P."/>
        </authorList>
    </citation>
    <scope>NUCLEOTIDE SEQUENCE [LARGE SCALE GENOMIC DNA]</scope>
    <source>
        <strain evidence="3">ATCC 49802 / DSM 20745 / S 6022</strain>
    </source>
</reference>
<feature type="domain" description="NodB homology" evidence="1">
    <location>
        <begin position="63"/>
        <end position="243"/>
    </location>
</feature>
<accession>D1C6S8</accession>
<dbReference type="PROSITE" id="PS51677">
    <property type="entry name" value="NODB"/>
    <property type="match status" value="1"/>
</dbReference>
<dbReference type="InterPro" id="IPR002509">
    <property type="entry name" value="NODB_dom"/>
</dbReference>
<dbReference type="InParanoid" id="D1C6S8"/>